<dbReference type="EMBL" id="JAHYIQ010000012">
    <property type="protein sequence ID" value="KAK1127437.1"/>
    <property type="molecule type" value="Genomic_DNA"/>
</dbReference>
<dbReference type="Proteomes" id="UP001177670">
    <property type="component" value="Unassembled WGS sequence"/>
</dbReference>
<accession>A0AA40FXX1</accession>
<comment type="caution">
    <text evidence="1">The sequence shown here is derived from an EMBL/GenBank/DDBJ whole genome shotgun (WGS) entry which is preliminary data.</text>
</comment>
<sequence>NLHAVKAADNCELRSVGHDCAVTQKCDALLRMFEEGSREREANSFKFLKYTNVGFVALVGNKAKLSREGAQRAYRDYTCDRVASLLDQANPVSNVQMLLGKKSLLVFQKRRAFGSTDDQRIKRIALTKEEKHEENCNKSRLFD</sequence>
<organism evidence="1 2">
    <name type="scientific">Melipona bicolor</name>
    <dbReference type="NCBI Taxonomy" id="60889"/>
    <lineage>
        <taxon>Eukaryota</taxon>
        <taxon>Metazoa</taxon>
        <taxon>Ecdysozoa</taxon>
        <taxon>Arthropoda</taxon>
        <taxon>Hexapoda</taxon>
        <taxon>Insecta</taxon>
        <taxon>Pterygota</taxon>
        <taxon>Neoptera</taxon>
        <taxon>Endopterygota</taxon>
        <taxon>Hymenoptera</taxon>
        <taxon>Apocrita</taxon>
        <taxon>Aculeata</taxon>
        <taxon>Apoidea</taxon>
        <taxon>Anthophila</taxon>
        <taxon>Apidae</taxon>
        <taxon>Melipona</taxon>
    </lineage>
</organism>
<name>A0AA40FXX1_9HYME</name>
<feature type="non-terminal residue" evidence="1">
    <location>
        <position position="1"/>
    </location>
</feature>
<gene>
    <name evidence="1" type="ORF">K0M31_003975</name>
</gene>
<protein>
    <submittedName>
        <fullName evidence="1">Uncharacterized protein</fullName>
    </submittedName>
</protein>
<evidence type="ECO:0000313" key="1">
    <source>
        <dbReference type="EMBL" id="KAK1127437.1"/>
    </source>
</evidence>
<keyword evidence="2" id="KW-1185">Reference proteome</keyword>
<reference evidence="1" key="1">
    <citation type="submission" date="2021-10" db="EMBL/GenBank/DDBJ databases">
        <title>Melipona bicolor Genome sequencing and assembly.</title>
        <authorList>
            <person name="Araujo N.S."/>
            <person name="Arias M.C."/>
        </authorList>
    </citation>
    <scope>NUCLEOTIDE SEQUENCE</scope>
    <source>
        <strain evidence="1">USP_2M_L1-L4_2017</strain>
        <tissue evidence="1">Whole body</tissue>
    </source>
</reference>
<evidence type="ECO:0000313" key="2">
    <source>
        <dbReference type="Proteomes" id="UP001177670"/>
    </source>
</evidence>
<dbReference type="AlphaFoldDB" id="A0AA40FXX1"/>
<proteinExistence type="predicted"/>